<dbReference type="Gene3D" id="3.50.50.60">
    <property type="entry name" value="FAD/NAD(P)-binding domain"/>
    <property type="match status" value="1"/>
</dbReference>
<dbReference type="Gene3D" id="3.30.9.10">
    <property type="entry name" value="D-Amino Acid Oxidase, subunit A, domain 2"/>
    <property type="match status" value="1"/>
</dbReference>
<evidence type="ECO:0000259" key="2">
    <source>
        <dbReference type="Pfam" id="PF01266"/>
    </source>
</evidence>
<proteinExistence type="predicted"/>
<dbReference type="InterPro" id="IPR006076">
    <property type="entry name" value="FAD-dep_OxRdtase"/>
</dbReference>
<dbReference type="AlphaFoldDB" id="A0A098PXY6"/>
<evidence type="ECO:0000313" key="3">
    <source>
        <dbReference type="EMBL" id="KGE51999.1"/>
    </source>
</evidence>
<dbReference type="GeneID" id="58002975"/>
<comment type="caution">
    <text evidence="3">The sequence shown here is derived from an EMBL/GenBank/DDBJ whole genome shotgun (WGS) entry which is preliminary data.</text>
</comment>
<accession>A0A098PXY6</accession>
<name>A0A098PXY6_9XANT</name>
<organism evidence="3 4">
    <name type="scientific">Xanthomonas axonopodis pv. vasculorum</name>
    <dbReference type="NCBI Taxonomy" id="325777"/>
    <lineage>
        <taxon>Bacteria</taxon>
        <taxon>Pseudomonadati</taxon>
        <taxon>Pseudomonadota</taxon>
        <taxon>Gammaproteobacteria</taxon>
        <taxon>Lysobacterales</taxon>
        <taxon>Lysobacteraceae</taxon>
        <taxon>Xanthomonas</taxon>
    </lineage>
</organism>
<dbReference type="PRINTS" id="PR00420">
    <property type="entry name" value="RNGMNOXGNASE"/>
</dbReference>
<gene>
    <name evidence="3" type="ORF">GW15_0211040</name>
</gene>
<evidence type="ECO:0000256" key="1">
    <source>
        <dbReference type="ARBA" id="ARBA00023002"/>
    </source>
</evidence>
<dbReference type="InterPro" id="IPR036188">
    <property type="entry name" value="FAD/NAD-bd_sf"/>
</dbReference>
<dbReference type="Pfam" id="PF01266">
    <property type="entry name" value="DAO"/>
    <property type="match status" value="1"/>
</dbReference>
<dbReference type="EMBL" id="JPHD02000079">
    <property type="protein sequence ID" value="KGE51999.1"/>
    <property type="molecule type" value="Genomic_DNA"/>
</dbReference>
<dbReference type="eggNOG" id="COG0665">
    <property type="taxonomic scope" value="Bacteria"/>
</dbReference>
<dbReference type="PANTHER" id="PTHR13847">
    <property type="entry name" value="SARCOSINE DEHYDROGENASE-RELATED"/>
    <property type="match status" value="1"/>
</dbReference>
<protein>
    <submittedName>
        <fullName evidence="3">FAD-dependent oxidoreductase</fullName>
    </submittedName>
</protein>
<dbReference type="PANTHER" id="PTHR13847:SF281">
    <property type="entry name" value="FAD DEPENDENT OXIDOREDUCTASE DOMAIN-CONTAINING PROTEIN"/>
    <property type="match status" value="1"/>
</dbReference>
<feature type="domain" description="FAD dependent oxidoreductase" evidence="2">
    <location>
        <begin position="44"/>
        <end position="394"/>
    </location>
</feature>
<sequence>MMAYPHTPLPHRNSAGNGYPDSWYARSTPALPPQPRLQGAEHADVCILGGGYTGLTAALALAEAGYAVIVLEARRVGWGASGRNGGQAIVGYGCEQETLEALVGNDDARLLFDFSRDGMRLLRERIARHAIACDWRDGHAHVPLKPRQVQALQHGIVRMAERYDYPLQWWDRARTRQVLDSPLYLGAMFDPASGHLHPLAYALGLARAALGAGVRIYEDSAVTGQQPGARVVMHTAHGNVTAAFGVIAGNALLHGIAPQLEQRIMPVGTYVGATPPLGQGRARALIANDMAVADTNWALDYYRLSADHRLLFGGRASYSSRPPAGLQRLMTRRMHTVFPQLHDVPLETLWGGYVDISRNRAPHWGRLAPNLYFAQGFSGHGVAATGLAGQVIAEAIAGQSRRLDVFERIPHRPFPGGQRLRTPLLVAAMSWYRLRDALW</sequence>
<dbReference type="GO" id="GO:0016491">
    <property type="term" value="F:oxidoreductase activity"/>
    <property type="evidence" value="ECO:0007669"/>
    <property type="project" value="UniProtKB-KW"/>
</dbReference>
<dbReference type="GO" id="GO:0005737">
    <property type="term" value="C:cytoplasm"/>
    <property type="evidence" value="ECO:0007669"/>
    <property type="project" value="TreeGrafter"/>
</dbReference>
<keyword evidence="1" id="KW-0560">Oxidoreductase</keyword>
<evidence type="ECO:0000313" key="4">
    <source>
        <dbReference type="Proteomes" id="UP000028012"/>
    </source>
</evidence>
<reference evidence="3 4" key="1">
    <citation type="submission" date="2014-09" db="EMBL/GenBank/DDBJ databases">
        <title>A draft genome sequence for Xanthomonas axonopodis pv. vasculorum NCPPB 900.</title>
        <authorList>
            <person name="Harrison J."/>
            <person name="Studholme D.J."/>
        </authorList>
    </citation>
    <scope>NUCLEOTIDE SEQUENCE [LARGE SCALE GENOMIC DNA]</scope>
    <source>
        <strain evidence="3 4">NCPPB 900</strain>
    </source>
</reference>
<dbReference type="Proteomes" id="UP000028012">
    <property type="component" value="Unassembled WGS sequence"/>
</dbReference>
<dbReference type="STRING" id="325777.GW15_0211040"/>
<dbReference type="RefSeq" id="WP_171890863.1">
    <property type="nucleotide sequence ID" value="NZ_CP053649.1"/>
</dbReference>
<dbReference type="HOGENOM" id="CLU_007884_3_0_6"/>
<dbReference type="SUPFAM" id="SSF51905">
    <property type="entry name" value="FAD/NAD(P)-binding domain"/>
    <property type="match status" value="1"/>
</dbReference>